<dbReference type="EMBL" id="MYFO01000023">
    <property type="protein sequence ID" value="TFE85797.1"/>
    <property type="molecule type" value="Genomic_DNA"/>
</dbReference>
<keyword evidence="1" id="KW-0812">Transmembrane</keyword>
<evidence type="ECO:0000313" key="2">
    <source>
        <dbReference type="EMBL" id="TFE85797.1"/>
    </source>
</evidence>
<keyword evidence="3" id="KW-1185">Reference proteome</keyword>
<keyword evidence="1" id="KW-0472">Membrane</keyword>
<dbReference type="AlphaFoldDB" id="A0A4Y8PX37"/>
<comment type="caution">
    <text evidence="2">The sequence shown here is derived from an EMBL/GenBank/DDBJ whole genome shotgun (WGS) entry which is preliminary data.</text>
</comment>
<feature type="transmembrane region" description="Helical" evidence="1">
    <location>
        <begin position="43"/>
        <end position="61"/>
    </location>
</feature>
<evidence type="ECO:0000256" key="1">
    <source>
        <dbReference type="SAM" id="Phobius"/>
    </source>
</evidence>
<evidence type="ECO:0000313" key="3">
    <source>
        <dbReference type="Proteomes" id="UP000298246"/>
    </source>
</evidence>
<dbReference type="Proteomes" id="UP000298246">
    <property type="component" value="Unassembled WGS sequence"/>
</dbReference>
<keyword evidence="1" id="KW-1133">Transmembrane helix</keyword>
<sequence>MYRVVFYGVAPVLILIFGVLLRLEELRQFLFHPNQTLLHLLKSLTESPFVIAFILLAALAVERWVEAKRRKPSE</sequence>
<accession>A0A4Y8PX37</accession>
<feature type="transmembrane region" description="Helical" evidence="1">
    <location>
        <begin position="5"/>
        <end position="23"/>
    </location>
</feature>
<name>A0A4Y8PX37_9BACL</name>
<protein>
    <submittedName>
        <fullName evidence="2">Uncharacterized protein</fullName>
    </submittedName>
</protein>
<gene>
    <name evidence="2" type="ORF">B5M42_16525</name>
</gene>
<organism evidence="2 3">
    <name type="scientific">Paenibacillus athensensis</name>
    <dbReference type="NCBI Taxonomy" id="1967502"/>
    <lineage>
        <taxon>Bacteria</taxon>
        <taxon>Bacillati</taxon>
        <taxon>Bacillota</taxon>
        <taxon>Bacilli</taxon>
        <taxon>Bacillales</taxon>
        <taxon>Paenibacillaceae</taxon>
        <taxon>Paenibacillus</taxon>
    </lineage>
</organism>
<proteinExistence type="predicted"/>
<reference evidence="2 3" key="1">
    <citation type="submission" date="2017-03" db="EMBL/GenBank/DDBJ databases">
        <title>Isolation of Levoglucosan Utilizing Bacteria.</title>
        <authorList>
            <person name="Arya A.S."/>
        </authorList>
    </citation>
    <scope>NUCLEOTIDE SEQUENCE [LARGE SCALE GENOMIC DNA]</scope>
    <source>
        <strain evidence="2 3">MEC069</strain>
    </source>
</reference>